<dbReference type="PROSITE" id="PS51742">
    <property type="entry name" value="PPC"/>
    <property type="match status" value="1"/>
</dbReference>
<evidence type="ECO:0000313" key="3">
    <source>
        <dbReference type="Proteomes" id="UP000177701"/>
    </source>
</evidence>
<dbReference type="SUPFAM" id="SSF117856">
    <property type="entry name" value="AF0104/ALDC/Ptd012-like"/>
    <property type="match status" value="1"/>
</dbReference>
<dbReference type="AlphaFoldDB" id="A0A1F5A5U0"/>
<dbReference type="Proteomes" id="UP000177701">
    <property type="component" value="Unassembled WGS sequence"/>
</dbReference>
<reference evidence="2 3" key="1">
    <citation type="journal article" date="2016" name="Nat. Commun.">
        <title>Thousands of microbial genomes shed light on interconnected biogeochemical processes in an aquifer system.</title>
        <authorList>
            <person name="Anantharaman K."/>
            <person name="Brown C.T."/>
            <person name="Hug L.A."/>
            <person name="Sharon I."/>
            <person name="Castelle C.J."/>
            <person name="Probst A.J."/>
            <person name="Thomas B.C."/>
            <person name="Singh A."/>
            <person name="Wilkins M.J."/>
            <person name="Karaoz U."/>
            <person name="Brodie E.L."/>
            <person name="Williams K.H."/>
            <person name="Hubbard S.S."/>
            <person name="Banfield J.F."/>
        </authorList>
    </citation>
    <scope>NUCLEOTIDE SEQUENCE [LARGE SCALE GENOMIC DNA]</scope>
</reference>
<comment type="caution">
    <text evidence="2">The sequence shown here is derived from an EMBL/GenBank/DDBJ whole genome shotgun (WGS) entry which is preliminary data.</text>
</comment>
<accession>A0A1F5A5U0</accession>
<dbReference type="CDD" id="cd11378">
    <property type="entry name" value="DUF296"/>
    <property type="match status" value="1"/>
</dbReference>
<protein>
    <recommendedName>
        <fullName evidence="1">PPC domain-containing protein</fullName>
    </recommendedName>
</protein>
<feature type="domain" description="PPC" evidence="1">
    <location>
        <begin position="7"/>
        <end position="148"/>
    </location>
</feature>
<name>A0A1F5A5U0_9BACT</name>
<evidence type="ECO:0000313" key="2">
    <source>
        <dbReference type="EMBL" id="OGD13922.1"/>
    </source>
</evidence>
<sequence length="148" mass="16390">MEVIKGEGSYDLIFIRFDPGEGILENINKIIKGKNIKTGIVISGIGSLSVCRIHGMNAGNPPNLLNRYKEYYEIKGAIELSSIQGVIADQKPHLHIVASKGKEVLTGHMEEGCTVFSFAEVVILKTDAINLIRKMHYPENIEQLTKLL</sequence>
<dbReference type="PANTHER" id="PTHR34988">
    <property type="entry name" value="PROTEIN, PUTATIVE-RELATED"/>
    <property type="match status" value="1"/>
</dbReference>
<organism evidence="2 3">
    <name type="scientific">Candidatus Sediminicultor quintus</name>
    <dbReference type="NCBI Taxonomy" id="1797291"/>
    <lineage>
        <taxon>Bacteria</taxon>
        <taxon>Pseudomonadati</taxon>
        <taxon>Atribacterota</taxon>
        <taxon>Candidatus Phoenicimicrobiia</taxon>
        <taxon>Candidatus Pheonicimicrobiales</taxon>
        <taxon>Candidatus Phoenicimicrobiaceae</taxon>
        <taxon>Candidatus Sediminicultor</taxon>
    </lineage>
</organism>
<dbReference type="Gene3D" id="3.30.1330.80">
    <property type="entry name" value="Hypothetical protein, similar to alpha- acetolactate decarboxylase, domain 2"/>
    <property type="match status" value="1"/>
</dbReference>
<dbReference type="PANTHER" id="PTHR34988:SF1">
    <property type="entry name" value="DNA-BINDING PROTEIN"/>
    <property type="match status" value="1"/>
</dbReference>
<dbReference type="EMBL" id="MEYH01000097">
    <property type="protein sequence ID" value="OGD13922.1"/>
    <property type="molecule type" value="Genomic_DNA"/>
</dbReference>
<dbReference type="InterPro" id="IPR005175">
    <property type="entry name" value="PPC_dom"/>
</dbReference>
<proteinExistence type="predicted"/>
<dbReference type="Pfam" id="PF03479">
    <property type="entry name" value="PCC"/>
    <property type="match status" value="1"/>
</dbReference>
<gene>
    <name evidence="2" type="ORF">A2V47_03760</name>
</gene>
<evidence type="ECO:0000259" key="1">
    <source>
        <dbReference type="PROSITE" id="PS51742"/>
    </source>
</evidence>